<evidence type="ECO:0000313" key="2">
    <source>
        <dbReference type="EMBL" id="CAH0731936.1"/>
    </source>
</evidence>
<dbReference type="EMBL" id="OV170229">
    <property type="protein sequence ID" value="CAH0731936.1"/>
    <property type="molecule type" value="Genomic_DNA"/>
</dbReference>
<feature type="region of interest" description="Disordered" evidence="1">
    <location>
        <begin position="33"/>
        <end position="66"/>
    </location>
</feature>
<feature type="non-terminal residue" evidence="2">
    <location>
        <position position="138"/>
    </location>
</feature>
<sequence length="138" mass="15992">MFIRRLPSNVQSIFAGHTDLPLEKLASMADRILDATTQNDSARPAPSPSTASDSSDRTDPEIEDLSRRVDALMRQVSVLTVRVLQNQNENRSSNRSRSRPYRPEQDFCWYHRRWRNKAHKCIIPCAWNEISLPKRGRM</sequence>
<feature type="compositionally biased region" description="Basic and acidic residues" evidence="1">
    <location>
        <begin position="54"/>
        <end position="66"/>
    </location>
</feature>
<feature type="compositionally biased region" description="Low complexity" evidence="1">
    <location>
        <begin position="40"/>
        <end position="53"/>
    </location>
</feature>
<dbReference type="PANTHER" id="PTHR33327">
    <property type="entry name" value="ENDONUCLEASE"/>
    <property type="match status" value="1"/>
</dbReference>
<evidence type="ECO:0000313" key="3">
    <source>
        <dbReference type="Proteomes" id="UP000838878"/>
    </source>
</evidence>
<dbReference type="PANTHER" id="PTHR33327:SF3">
    <property type="entry name" value="RNA-DIRECTED DNA POLYMERASE"/>
    <property type="match status" value="1"/>
</dbReference>
<dbReference type="Proteomes" id="UP000838878">
    <property type="component" value="Chromosome 9"/>
</dbReference>
<name>A0A8J9YL83_9NEOP</name>
<organism evidence="2 3">
    <name type="scientific">Brenthis ino</name>
    <name type="common">lesser marbled fritillary</name>
    <dbReference type="NCBI Taxonomy" id="405034"/>
    <lineage>
        <taxon>Eukaryota</taxon>
        <taxon>Metazoa</taxon>
        <taxon>Ecdysozoa</taxon>
        <taxon>Arthropoda</taxon>
        <taxon>Hexapoda</taxon>
        <taxon>Insecta</taxon>
        <taxon>Pterygota</taxon>
        <taxon>Neoptera</taxon>
        <taxon>Endopterygota</taxon>
        <taxon>Lepidoptera</taxon>
        <taxon>Glossata</taxon>
        <taxon>Ditrysia</taxon>
        <taxon>Papilionoidea</taxon>
        <taxon>Nymphalidae</taxon>
        <taxon>Heliconiinae</taxon>
        <taxon>Argynnini</taxon>
        <taxon>Brenthis</taxon>
    </lineage>
</organism>
<keyword evidence="3" id="KW-1185">Reference proteome</keyword>
<dbReference type="OrthoDB" id="6932464at2759"/>
<proteinExistence type="predicted"/>
<gene>
    <name evidence="2" type="ORF">BINO364_LOCUS16699</name>
</gene>
<evidence type="ECO:0000256" key="1">
    <source>
        <dbReference type="SAM" id="MobiDB-lite"/>
    </source>
</evidence>
<dbReference type="AlphaFoldDB" id="A0A8J9YL83"/>
<reference evidence="2" key="1">
    <citation type="submission" date="2021-12" db="EMBL/GenBank/DDBJ databases">
        <authorList>
            <person name="Martin H S."/>
        </authorList>
    </citation>
    <scope>NUCLEOTIDE SEQUENCE</scope>
</reference>
<accession>A0A8J9YL83</accession>
<protein>
    <submittedName>
        <fullName evidence="2">Uncharacterized protein</fullName>
    </submittedName>
</protein>